<dbReference type="PANTHER" id="PTHR12302:SF3">
    <property type="entry name" value="SERINE_THREONINE-PROTEIN KINASE 31"/>
    <property type="match status" value="1"/>
</dbReference>
<sequence length="178" mass="20605">MRRLFLVCFLFLILFISTACTVEEKGKTFSATIVQVVDGDTVKIKQDGKLVTIRILNIDTPETYREKQAYGEEAKQFAKKVLLNQKVTIELSAKENPYDRYGRLLAYIWVDEDTLYEEMVLQEGLARVAYLFEPDTKYAKRLYEAEEKARKAKRGVWSVDGYVTEEGFDMSVWLENAS</sequence>
<feature type="chain" id="PRO_5039630251" evidence="4">
    <location>
        <begin position="20"/>
        <end position="178"/>
    </location>
</feature>
<keyword evidence="1" id="KW-0540">Nuclease</keyword>
<dbReference type="PANTHER" id="PTHR12302">
    <property type="entry name" value="EBNA2 BINDING PROTEIN P100"/>
    <property type="match status" value="1"/>
</dbReference>
<gene>
    <name evidence="6" type="ORF">EDD69_106134</name>
</gene>
<evidence type="ECO:0000313" key="6">
    <source>
        <dbReference type="EMBL" id="TCL49778.1"/>
    </source>
</evidence>
<keyword evidence="2" id="KW-0255">Endonuclease</keyword>
<evidence type="ECO:0000256" key="1">
    <source>
        <dbReference type="ARBA" id="ARBA00022722"/>
    </source>
</evidence>
<dbReference type="Gene3D" id="2.40.50.90">
    <property type="match status" value="1"/>
</dbReference>
<dbReference type="CDD" id="cd00175">
    <property type="entry name" value="SNc"/>
    <property type="match status" value="1"/>
</dbReference>
<dbReference type="Proteomes" id="UP000295658">
    <property type="component" value="Unassembled WGS sequence"/>
</dbReference>
<evidence type="ECO:0000259" key="5">
    <source>
        <dbReference type="PROSITE" id="PS50830"/>
    </source>
</evidence>
<dbReference type="InterPro" id="IPR002071">
    <property type="entry name" value="Thermonucl_AS"/>
</dbReference>
<keyword evidence="7" id="KW-1185">Reference proteome</keyword>
<comment type="caution">
    <text evidence="6">The sequence shown here is derived from an EMBL/GenBank/DDBJ whole genome shotgun (WGS) entry which is preliminary data.</text>
</comment>
<dbReference type="RefSeq" id="WP_132948320.1">
    <property type="nucleotide sequence ID" value="NZ_BSVG01000002.1"/>
</dbReference>
<feature type="domain" description="TNase-like" evidence="5">
    <location>
        <begin position="27"/>
        <end position="159"/>
    </location>
</feature>
<dbReference type="Pfam" id="PF00565">
    <property type="entry name" value="SNase"/>
    <property type="match status" value="1"/>
</dbReference>
<dbReference type="AlphaFoldDB" id="A0A4R1QMD3"/>
<proteinExistence type="predicted"/>
<dbReference type="PROSITE" id="PS01123">
    <property type="entry name" value="TNASE_1"/>
    <property type="match status" value="1"/>
</dbReference>
<feature type="signal peptide" evidence="4">
    <location>
        <begin position="1"/>
        <end position="19"/>
    </location>
</feature>
<dbReference type="GO" id="GO:0004519">
    <property type="term" value="F:endonuclease activity"/>
    <property type="evidence" value="ECO:0007669"/>
    <property type="project" value="UniProtKB-KW"/>
</dbReference>
<dbReference type="PROSITE" id="PS01284">
    <property type="entry name" value="TNASE_2"/>
    <property type="match status" value="1"/>
</dbReference>
<evidence type="ECO:0000256" key="4">
    <source>
        <dbReference type="SAM" id="SignalP"/>
    </source>
</evidence>
<dbReference type="OrthoDB" id="4376109at2"/>
<evidence type="ECO:0000313" key="7">
    <source>
        <dbReference type="Proteomes" id="UP000295658"/>
    </source>
</evidence>
<dbReference type="PROSITE" id="PS51257">
    <property type="entry name" value="PROKAR_LIPOPROTEIN"/>
    <property type="match status" value="1"/>
</dbReference>
<dbReference type="SMART" id="SM00318">
    <property type="entry name" value="SNc"/>
    <property type="match status" value="1"/>
</dbReference>
<keyword evidence="3" id="KW-0378">Hydrolase</keyword>
<protein>
    <submittedName>
        <fullName evidence="6">Micrococcal nuclease</fullName>
    </submittedName>
</protein>
<dbReference type="GO" id="GO:0003676">
    <property type="term" value="F:nucleic acid binding"/>
    <property type="evidence" value="ECO:0007669"/>
    <property type="project" value="InterPro"/>
</dbReference>
<dbReference type="PROSITE" id="PS50830">
    <property type="entry name" value="TNASE_3"/>
    <property type="match status" value="1"/>
</dbReference>
<evidence type="ECO:0000256" key="3">
    <source>
        <dbReference type="ARBA" id="ARBA00022801"/>
    </source>
</evidence>
<reference evidence="6 7" key="1">
    <citation type="submission" date="2019-03" db="EMBL/GenBank/DDBJ databases">
        <title>Genomic Encyclopedia of Type Strains, Phase IV (KMG-IV): sequencing the most valuable type-strain genomes for metagenomic binning, comparative biology and taxonomic classification.</title>
        <authorList>
            <person name="Goeker M."/>
        </authorList>
    </citation>
    <scope>NUCLEOTIDE SEQUENCE [LARGE SCALE GENOMIC DNA]</scope>
    <source>
        <strain evidence="6 7">DSM 24979</strain>
    </source>
</reference>
<accession>A0A4R1QMD3</accession>
<evidence type="ECO:0000256" key="2">
    <source>
        <dbReference type="ARBA" id="ARBA00022759"/>
    </source>
</evidence>
<dbReference type="GO" id="GO:0016787">
    <property type="term" value="F:hydrolase activity"/>
    <property type="evidence" value="ECO:0007669"/>
    <property type="project" value="UniProtKB-KW"/>
</dbReference>
<dbReference type="InterPro" id="IPR016071">
    <property type="entry name" value="Staphylococal_nuclease_OB-fold"/>
</dbReference>
<organism evidence="6 7">
    <name type="scientific">Thermolongibacillus altinsuensis</name>
    <dbReference type="NCBI Taxonomy" id="575256"/>
    <lineage>
        <taxon>Bacteria</taxon>
        <taxon>Bacillati</taxon>
        <taxon>Bacillota</taxon>
        <taxon>Bacilli</taxon>
        <taxon>Bacillales</taxon>
        <taxon>Anoxybacillaceae</taxon>
        <taxon>Thermolongibacillus</taxon>
    </lineage>
</organism>
<keyword evidence="4" id="KW-0732">Signal</keyword>
<name>A0A4R1QMD3_9BACL</name>
<dbReference type="InterPro" id="IPR035437">
    <property type="entry name" value="SNase_OB-fold_sf"/>
</dbReference>
<dbReference type="EMBL" id="SLUL01000006">
    <property type="protein sequence ID" value="TCL49778.1"/>
    <property type="molecule type" value="Genomic_DNA"/>
</dbReference>
<dbReference type="SUPFAM" id="SSF50199">
    <property type="entry name" value="Staphylococcal nuclease"/>
    <property type="match status" value="1"/>
</dbReference>